<dbReference type="Pfam" id="PF13531">
    <property type="entry name" value="SBP_bac_11"/>
    <property type="match status" value="1"/>
</dbReference>
<reference evidence="5 6" key="1">
    <citation type="journal article" date="2021" name="MBio">
        <title>Poor Competitiveness of Bradyrhizobium in Pigeon Pea Root Colonization in Indian Soils.</title>
        <authorList>
            <person name="Chalasani D."/>
            <person name="Basu A."/>
            <person name="Pullabhotla S.V.S.R.N."/>
            <person name="Jorrin B."/>
            <person name="Neal A.L."/>
            <person name="Poole P.S."/>
            <person name="Podile A.R."/>
            <person name="Tkacz A."/>
        </authorList>
    </citation>
    <scope>NUCLEOTIDE SEQUENCE [LARGE SCALE GENOMIC DNA]</scope>
    <source>
        <strain evidence="5 6">HU12</strain>
    </source>
</reference>
<dbReference type="PROSITE" id="PS51257">
    <property type="entry name" value="PROKAR_LIPOPROTEIN"/>
    <property type="match status" value="1"/>
</dbReference>
<dbReference type="PANTHER" id="PTHR30632:SF0">
    <property type="entry name" value="SULFATE-BINDING PROTEIN"/>
    <property type="match status" value="1"/>
</dbReference>
<keyword evidence="6" id="KW-1185">Reference proteome</keyword>
<organism evidence="5 6">
    <name type="scientific">Microbacterium ureisolvens</name>
    <dbReference type="NCBI Taxonomy" id="2781186"/>
    <lineage>
        <taxon>Bacteria</taxon>
        <taxon>Bacillati</taxon>
        <taxon>Actinomycetota</taxon>
        <taxon>Actinomycetes</taxon>
        <taxon>Micrococcales</taxon>
        <taxon>Microbacteriaceae</taxon>
        <taxon>Microbacterium</taxon>
    </lineage>
</organism>
<feature type="chain" id="PRO_5045403988" evidence="4">
    <location>
        <begin position="37"/>
        <end position="278"/>
    </location>
</feature>
<dbReference type="EMBL" id="JAEUAX010000010">
    <property type="protein sequence ID" value="MBW9111190.1"/>
    <property type="molecule type" value="Genomic_DNA"/>
</dbReference>
<evidence type="ECO:0000256" key="4">
    <source>
        <dbReference type="SAM" id="SignalP"/>
    </source>
</evidence>
<evidence type="ECO:0000313" key="5">
    <source>
        <dbReference type="EMBL" id="MBW9111190.1"/>
    </source>
</evidence>
<gene>
    <name evidence="5" type="primary">modA</name>
    <name evidence="5" type="ORF">JNB61_15535</name>
</gene>
<evidence type="ECO:0000313" key="6">
    <source>
        <dbReference type="Proteomes" id="UP000777440"/>
    </source>
</evidence>
<dbReference type="PIRSF" id="PIRSF004846">
    <property type="entry name" value="ModA"/>
    <property type="match status" value="1"/>
</dbReference>
<dbReference type="Proteomes" id="UP000777440">
    <property type="component" value="Unassembled WGS sequence"/>
</dbReference>
<name>A0ABS7I1D8_9MICO</name>
<dbReference type="PANTHER" id="PTHR30632">
    <property type="entry name" value="MOLYBDATE-BINDING PERIPLASMIC PROTEIN"/>
    <property type="match status" value="1"/>
</dbReference>
<evidence type="ECO:0000256" key="2">
    <source>
        <dbReference type="ARBA" id="ARBA00022723"/>
    </source>
</evidence>
<comment type="caution">
    <text evidence="5">The sequence shown here is derived from an EMBL/GenBank/DDBJ whole genome shotgun (WGS) entry which is preliminary data.</text>
</comment>
<proteinExistence type="inferred from homology"/>
<dbReference type="SUPFAM" id="SSF53850">
    <property type="entry name" value="Periplasmic binding protein-like II"/>
    <property type="match status" value="1"/>
</dbReference>
<dbReference type="Gene3D" id="3.40.190.10">
    <property type="entry name" value="Periplasmic binding protein-like II"/>
    <property type="match status" value="2"/>
</dbReference>
<evidence type="ECO:0000256" key="1">
    <source>
        <dbReference type="ARBA" id="ARBA00009175"/>
    </source>
</evidence>
<dbReference type="NCBIfam" id="TIGR01256">
    <property type="entry name" value="modA"/>
    <property type="match status" value="1"/>
</dbReference>
<comment type="similarity">
    <text evidence="1">Belongs to the bacterial solute-binding protein ModA family.</text>
</comment>
<sequence length="278" mass="27854">MSSSKPRKPDVPRSRLPRTAVVLASVALLVTGCATGADRAPAATPAPATSAGPELAGGLTVYAAASLKAAFDELATEFEAQHPSVAVHPITYDGSSTLATQIIEGAPVDVFASADEENMQKVVGEGLATDPQLFATNTLVLVVPAGDPGGVETLADLAKTDLTVVLCAAEVPCGAASATLLSNAGVTASVDSYEQNVTAVLTKVAAGEADAGLVYVTDAATRDDVDTIEVDGAEDVVNRYPIVALSDGAGAEVADAFVAFVLGDEGQKVLAAMGFGAP</sequence>
<dbReference type="InterPro" id="IPR050682">
    <property type="entry name" value="ModA/WtpA"/>
</dbReference>
<protein>
    <submittedName>
        <fullName evidence="5">Molybdate ABC transporter substrate-binding protein</fullName>
    </submittedName>
</protein>
<dbReference type="RefSeq" id="WP_220340199.1">
    <property type="nucleotide sequence ID" value="NZ_JAEUAX010000010.1"/>
</dbReference>
<dbReference type="InterPro" id="IPR005950">
    <property type="entry name" value="ModA"/>
</dbReference>
<feature type="signal peptide" evidence="4">
    <location>
        <begin position="1"/>
        <end position="36"/>
    </location>
</feature>
<keyword evidence="3 4" id="KW-0732">Signal</keyword>
<keyword evidence="2" id="KW-0479">Metal-binding</keyword>
<evidence type="ECO:0000256" key="3">
    <source>
        <dbReference type="ARBA" id="ARBA00022729"/>
    </source>
</evidence>
<accession>A0ABS7I1D8</accession>